<dbReference type="Proteomes" id="UP000760860">
    <property type="component" value="Unassembled WGS sequence"/>
</dbReference>
<dbReference type="VEuPathDB" id="FungiDB:PC110_g21347"/>
<reference evidence="1" key="2">
    <citation type="submission" date="2018-10" db="EMBL/GenBank/DDBJ databases">
        <title>Effector identification in a new, highly contiguous assembly of the strawberry crown rot pathogen Phytophthora cactorum.</title>
        <authorList>
            <person name="Armitage A.D."/>
            <person name="Nellist C.F."/>
            <person name="Bates H."/>
            <person name="Vickerstaff R.J."/>
            <person name="Harrison R.J."/>
        </authorList>
    </citation>
    <scope>NUCLEOTIDE SEQUENCE</scope>
    <source>
        <strain evidence="1">15-7</strain>
        <strain evidence="2">4032</strain>
        <strain evidence="3">4040</strain>
        <strain evidence="4">P421</strain>
    </source>
</reference>
<evidence type="ECO:0000313" key="1">
    <source>
        <dbReference type="EMBL" id="KAG2850801.1"/>
    </source>
</evidence>
<evidence type="ECO:0000313" key="5">
    <source>
        <dbReference type="EMBL" id="RAW22213.1"/>
    </source>
</evidence>
<dbReference type="Proteomes" id="UP000251314">
    <property type="component" value="Unassembled WGS sequence"/>
</dbReference>
<dbReference type="AlphaFoldDB" id="A0A329RC57"/>
<reference evidence="5 6" key="1">
    <citation type="submission" date="2018-01" db="EMBL/GenBank/DDBJ databases">
        <title>Draft genome of the strawberry crown rot pathogen Phytophthora cactorum.</title>
        <authorList>
            <person name="Armitage A.D."/>
            <person name="Lysoe E."/>
            <person name="Nellist C.F."/>
            <person name="Harrison R.J."/>
            <person name="Brurberg M.B."/>
        </authorList>
    </citation>
    <scope>NUCLEOTIDE SEQUENCE [LARGE SCALE GENOMIC DNA]</scope>
    <source>
        <strain evidence="5 6">10300</strain>
    </source>
</reference>
<name>A0A329RC57_9STRA</name>
<accession>A0A329RC57</accession>
<dbReference type="EMBL" id="RCMI01001783">
    <property type="protein sequence ID" value="KAG2881255.1"/>
    <property type="molecule type" value="Genomic_DNA"/>
</dbReference>
<evidence type="ECO:0000313" key="6">
    <source>
        <dbReference type="Proteomes" id="UP000251314"/>
    </source>
</evidence>
<protein>
    <submittedName>
        <fullName evidence="5">Uncharacterized protein</fullName>
    </submittedName>
</protein>
<dbReference type="Proteomes" id="UP000736787">
    <property type="component" value="Unassembled WGS sequence"/>
</dbReference>
<organism evidence="5 6">
    <name type="scientific">Phytophthora cactorum</name>
    <dbReference type="NCBI Taxonomy" id="29920"/>
    <lineage>
        <taxon>Eukaryota</taxon>
        <taxon>Sar</taxon>
        <taxon>Stramenopiles</taxon>
        <taxon>Oomycota</taxon>
        <taxon>Peronosporomycetes</taxon>
        <taxon>Peronosporales</taxon>
        <taxon>Peronosporaceae</taxon>
        <taxon>Phytophthora</taxon>
    </lineage>
</organism>
<evidence type="ECO:0000313" key="3">
    <source>
        <dbReference type="EMBL" id="KAG2917422.1"/>
    </source>
</evidence>
<dbReference type="Proteomes" id="UP000735874">
    <property type="component" value="Unassembled WGS sequence"/>
</dbReference>
<keyword evidence="6" id="KW-1185">Reference proteome</keyword>
<dbReference type="EMBL" id="RCMG01000655">
    <property type="protein sequence ID" value="KAG2850801.1"/>
    <property type="molecule type" value="Genomic_DNA"/>
</dbReference>
<sequence length="65" mass="7233">MLINKGFLAIRAVCPGCKRRYIRVQHDNASPHAAAARPIVLQAAKEDGWDIRTEFQPPNHLIGIS</sequence>
<dbReference type="EMBL" id="MJFZ01001389">
    <property type="protein sequence ID" value="RAW22213.1"/>
    <property type="molecule type" value="Genomic_DNA"/>
</dbReference>
<comment type="caution">
    <text evidence="5">The sequence shown here is derived from an EMBL/GenBank/DDBJ whole genome shotgun (WGS) entry which is preliminary data.</text>
</comment>
<dbReference type="OrthoDB" id="166546at2759"/>
<dbReference type="EMBL" id="RCMK01000658">
    <property type="protein sequence ID" value="KAG2917422.1"/>
    <property type="molecule type" value="Genomic_DNA"/>
</dbReference>
<gene>
    <name evidence="5" type="ORF">PC110_g21347</name>
    <name evidence="1" type="ORF">PC113_g16460</name>
    <name evidence="2" type="ORF">PC115_g22282</name>
    <name evidence="3" type="ORF">PC117_g17449</name>
    <name evidence="4" type="ORF">PC129_g14703</name>
</gene>
<evidence type="ECO:0000313" key="2">
    <source>
        <dbReference type="EMBL" id="KAG2881255.1"/>
    </source>
</evidence>
<proteinExistence type="predicted"/>
<dbReference type="Proteomes" id="UP000774804">
    <property type="component" value="Unassembled WGS sequence"/>
</dbReference>
<evidence type="ECO:0000313" key="4">
    <source>
        <dbReference type="EMBL" id="KAG3214383.1"/>
    </source>
</evidence>
<dbReference type="EMBL" id="RCMV01000643">
    <property type="protein sequence ID" value="KAG3214383.1"/>
    <property type="molecule type" value="Genomic_DNA"/>
</dbReference>